<comment type="caution">
    <text evidence="1">The sequence shown here is derived from an EMBL/GenBank/DDBJ whole genome shotgun (WGS) entry which is preliminary data.</text>
</comment>
<dbReference type="Proteomes" id="UP000179642">
    <property type="component" value="Unassembled WGS sequence"/>
</dbReference>
<organism evidence="1 2">
    <name type="scientific">Streptomyces monashensis</name>
    <dbReference type="NCBI Taxonomy" id="1678012"/>
    <lineage>
        <taxon>Bacteria</taxon>
        <taxon>Bacillati</taxon>
        <taxon>Actinomycetota</taxon>
        <taxon>Actinomycetes</taxon>
        <taxon>Kitasatosporales</taxon>
        <taxon>Streptomycetaceae</taxon>
        <taxon>Streptomyces</taxon>
    </lineage>
</organism>
<proteinExistence type="predicted"/>
<dbReference type="EMBL" id="MLYO01000018">
    <property type="protein sequence ID" value="OIK05712.1"/>
    <property type="molecule type" value="Genomic_DNA"/>
</dbReference>
<keyword evidence="2" id="KW-1185">Reference proteome</keyword>
<accession>A0A1S2QHT3</accession>
<evidence type="ECO:0000313" key="2">
    <source>
        <dbReference type="Proteomes" id="UP000179642"/>
    </source>
</evidence>
<gene>
    <name evidence="1" type="ORF">BIV23_10275</name>
</gene>
<reference evidence="1 2" key="1">
    <citation type="submission" date="2016-10" db="EMBL/GenBank/DDBJ databases">
        <title>Genome sequence of Streptomyces sp. MUSC 1.</title>
        <authorList>
            <person name="Lee L.-H."/>
            <person name="Ser H.-L."/>
            <person name="Law J.W.-F."/>
        </authorList>
    </citation>
    <scope>NUCLEOTIDE SEQUENCE [LARGE SCALE GENOMIC DNA]</scope>
    <source>
        <strain evidence="1 2">MUSC 1</strain>
    </source>
</reference>
<dbReference type="AlphaFoldDB" id="A0A1S2QHT3"/>
<protein>
    <submittedName>
        <fullName evidence="1">Uncharacterized protein</fullName>
    </submittedName>
</protein>
<name>A0A1S2QHT3_9ACTN</name>
<sequence>MKRLAHDGRVYVRSGQLPSTAGGVEGIRAAVASEVHVLLRRLWKDWERYASGPEGPSSAQQVEEALETPAAHQAAELMGRFAAECLMWPGATFMERAEADAVVRRVVELLGPDARWWSTYDSEAEGVCTGISACTFDGLVTGTDGRHFIVLIQVGED</sequence>
<evidence type="ECO:0000313" key="1">
    <source>
        <dbReference type="EMBL" id="OIK05712.1"/>
    </source>
</evidence>